<dbReference type="SUPFAM" id="SSF54001">
    <property type="entry name" value="Cysteine proteinases"/>
    <property type="match status" value="1"/>
</dbReference>
<evidence type="ECO:0000256" key="4">
    <source>
        <dbReference type="ARBA" id="ARBA00022490"/>
    </source>
</evidence>
<keyword evidence="6 11" id="KW-0378">Hydrolase</keyword>
<keyword evidence="8" id="KW-0653">Protein transport</keyword>
<keyword evidence="3" id="KW-0813">Transport</keyword>
<keyword evidence="11" id="KW-0539">Nucleus</keyword>
<comment type="caution">
    <text evidence="14">The sequence shown here is derived from an EMBL/GenBank/DDBJ whole genome shotgun (WGS) entry which is preliminary data.</text>
</comment>
<evidence type="ECO:0000256" key="2">
    <source>
        <dbReference type="ARBA" id="ARBA00010958"/>
    </source>
</evidence>
<dbReference type="GO" id="GO:0000423">
    <property type="term" value="P:mitophagy"/>
    <property type="evidence" value="ECO:0007669"/>
    <property type="project" value="TreeGrafter"/>
</dbReference>
<keyword evidence="4 11" id="KW-0963">Cytoplasm</keyword>
<dbReference type="GO" id="GO:0016485">
    <property type="term" value="P:protein processing"/>
    <property type="evidence" value="ECO:0007669"/>
    <property type="project" value="TreeGrafter"/>
</dbReference>
<evidence type="ECO:0000259" key="13">
    <source>
        <dbReference type="Pfam" id="PF03416"/>
    </source>
</evidence>
<dbReference type="EMBL" id="CANTUO010000001">
    <property type="protein sequence ID" value="CAI5756144.1"/>
    <property type="molecule type" value="Genomic_DNA"/>
</dbReference>
<feature type="domain" description="Peptidase C54 catalytic" evidence="13">
    <location>
        <begin position="75"/>
        <end position="362"/>
    </location>
</feature>
<dbReference type="PANTHER" id="PTHR22624">
    <property type="entry name" value="CYSTEINE PROTEASE ATG4"/>
    <property type="match status" value="1"/>
</dbReference>
<dbReference type="GO" id="GO:0000407">
    <property type="term" value="C:phagophore assembly site"/>
    <property type="evidence" value="ECO:0007669"/>
    <property type="project" value="UniProtKB-SubCell"/>
</dbReference>
<evidence type="ECO:0000256" key="6">
    <source>
        <dbReference type="ARBA" id="ARBA00022801"/>
    </source>
</evidence>
<keyword evidence="7" id="KW-0788">Thiol protease</keyword>
<evidence type="ECO:0000256" key="8">
    <source>
        <dbReference type="ARBA" id="ARBA00022927"/>
    </source>
</evidence>
<feature type="compositionally biased region" description="Low complexity" evidence="12">
    <location>
        <begin position="15"/>
        <end position="27"/>
    </location>
</feature>
<dbReference type="OrthoDB" id="2960936at2759"/>
<evidence type="ECO:0000313" key="15">
    <source>
        <dbReference type="Proteomes" id="UP001152885"/>
    </source>
</evidence>
<keyword evidence="15" id="KW-1185">Reference proteome</keyword>
<comment type="subcellular location">
    <subcellularLocation>
        <location evidence="11">Nucleus</location>
    </subcellularLocation>
    <subcellularLocation>
        <location evidence="11">Cytoplasm</location>
    </subcellularLocation>
    <subcellularLocation>
        <location evidence="1">Preautophagosomal structure</location>
    </subcellularLocation>
</comment>
<keyword evidence="5 11" id="KW-0645">Protease</keyword>
<dbReference type="InterPro" id="IPR046792">
    <property type="entry name" value="Peptidase_C54_cat"/>
</dbReference>
<feature type="region of interest" description="Disordered" evidence="12">
    <location>
        <begin position="1"/>
        <end position="27"/>
    </location>
</feature>
<protein>
    <recommendedName>
        <fullName evidence="11">Cysteine protease</fullName>
        <ecNumber evidence="11">3.4.22.-</ecNumber>
    </recommendedName>
</protein>
<accession>A0A9W4TUZ8</accession>
<name>A0A9W4TUZ8_9ASCO</name>
<gene>
    <name evidence="14" type="ORF">CANVERA_P0662</name>
</gene>
<comment type="similarity">
    <text evidence="2 11">Belongs to the peptidase C54 family.</text>
</comment>
<organism evidence="14 15">
    <name type="scientific">Candida verbasci</name>
    <dbReference type="NCBI Taxonomy" id="1227364"/>
    <lineage>
        <taxon>Eukaryota</taxon>
        <taxon>Fungi</taxon>
        <taxon>Dikarya</taxon>
        <taxon>Ascomycota</taxon>
        <taxon>Saccharomycotina</taxon>
        <taxon>Pichiomycetes</taxon>
        <taxon>Debaryomycetaceae</taxon>
        <taxon>Candida/Lodderomyces clade</taxon>
        <taxon>Candida</taxon>
    </lineage>
</organism>
<evidence type="ECO:0000256" key="10">
    <source>
        <dbReference type="ARBA" id="ARBA00029362"/>
    </source>
</evidence>
<evidence type="ECO:0000256" key="3">
    <source>
        <dbReference type="ARBA" id="ARBA00022448"/>
    </source>
</evidence>
<comment type="catalytic activity">
    <reaction evidence="10">
        <text>[protein]-C-terminal L-amino acid-glycyl-phosphatidylethanolamide + H2O = [protein]-C-terminal L-amino acid-glycine + a 1,2-diacyl-sn-glycero-3-phosphoethanolamine</text>
        <dbReference type="Rhea" id="RHEA:67548"/>
        <dbReference type="Rhea" id="RHEA-COMP:17323"/>
        <dbReference type="Rhea" id="RHEA-COMP:17324"/>
        <dbReference type="ChEBI" id="CHEBI:15377"/>
        <dbReference type="ChEBI" id="CHEBI:64612"/>
        <dbReference type="ChEBI" id="CHEBI:172940"/>
        <dbReference type="ChEBI" id="CHEBI:172941"/>
    </reaction>
    <physiologicalReaction direction="left-to-right" evidence="10">
        <dbReference type="Rhea" id="RHEA:67549"/>
    </physiologicalReaction>
</comment>
<dbReference type="InterPro" id="IPR038765">
    <property type="entry name" value="Papain-like_cys_pep_sf"/>
</dbReference>
<dbReference type="EC" id="3.4.22.-" evidence="11"/>
<dbReference type="Pfam" id="PF03416">
    <property type="entry name" value="Peptidase_C54"/>
    <property type="match status" value="1"/>
</dbReference>
<dbReference type="AlphaFoldDB" id="A0A9W4TUZ8"/>
<feature type="compositionally biased region" description="Polar residues" evidence="12">
    <location>
        <begin position="1"/>
        <end position="12"/>
    </location>
</feature>
<dbReference type="PANTHER" id="PTHR22624:SF49">
    <property type="entry name" value="CYSTEINE PROTEASE"/>
    <property type="match status" value="1"/>
</dbReference>
<dbReference type="Proteomes" id="UP001152885">
    <property type="component" value="Unassembled WGS sequence"/>
</dbReference>
<comment type="function">
    <text evidence="11">Required for selective autophagic degradation of the nucleus (nucleophagy) as well as for mitophagy which contributes to regulate mitochondrial quantity and quality by eliminating the mitochondria to a basal level to fulfill cellular energy requirements and preventing excess ROS production.</text>
</comment>
<dbReference type="GO" id="GO:0004197">
    <property type="term" value="F:cysteine-type endopeptidase activity"/>
    <property type="evidence" value="ECO:0007669"/>
    <property type="project" value="TreeGrafter"/>
</dbReference>
<keyword evidence="9" id="KW-0072">Autophagy</keyword>
<evidence type="ECO:0000256" key="11">
    <source>
        <dbReference type="RuleBase" id="RU363115"/>
    </source>
</evidence>
<evidence type="ECO:0000256" key="7">
    <source>
        <dbReference type="ARBA" id="ARBA00022807"/>
    </source>
</evidence>
<dbReference type="InterPro" id="IPR005078">
    <property type="entry name" value="Peptidase_C54"/>
</dbReference>
<evidence type="ECO:0000256" key="9">
    <source>
        <dbReference type="ARBA" id="ARBA00023006"/>
    </source>
</evidence>
<dbReference type="GO" id="GO:0035973">
    <property type="term" value="P:aggrephagy"/>
    <property type="evidence" value="ECO:0007669"/>
    <property type="project" value="TreeGrafter"/>
</dbReference>
<dbReference type="GO" id="GO:0015031">
    <property type="term" value="P:protein transport"/>
    <property type="evidence" value="ECO:0007669"/>
    <property type="project" value="UniProtKB-KW"/>
</dbReference>
<sequence length="413" mass="47497">MNESTISNNNEDGQLKSNSKDNNNNIDSNLSLNNNYNKFTILLNQVINNNSSHSNSINSSLYILGNKFINLIQANNYINNLIYFTYRCGFEPIPKTIDGPQPIQFFPSIIFNKSTLINFTNLKSLFDKENFTSDSGWGCMIRTSQNLLANTLLKLNKNKDNMTEDIINLFQDSSSCKFSIHNFIKTASESPLQIKPGQWFGPNAASFSIKNLIELSQANDANNLLIPQVFISDNCDLYDDEITILLELKPLLLLFPVRLGIDQVNKYYHQSILQLLSTKHSVGISGGKPSSSFYFIGYEEQEEGNVELLYFDPHFPQVYENPINVNTYRTKNYNKLKIEDLDPSMMIGILLNNVNDYLNFKKQCIETKNKILHFHPEFHNNDLTNQSWEEIQEVEDDFVNLNIRNDDEEFIQL</sequence>
<evidence type="ECO:0000256" key="12">
    <source>
        <dbReference type="SAM" id="MobiDB-lite"/>
    </source>
</evidence>
<evidence type="ECO:0000256" key="1">
    <source>
        <dbReference type="ARBA" id="ARBA00004329"/>
    </source>
</evidence>
<dbReference type="GO" id="GO:0034727">
    <property type="term" value="P:piecemeal microautophagy of the nucleus"/>
    <property type="evidence" value="ECO:0007669"/>
    <property type="project" value="TreeGrafter"/>
</dbReference>
<reference evidence="14" key="1">
    <citation type="submission" date="2022-12" db="EMBL/GenBank/DDBJ databases">
        <authorList>
            <person name="Brejova B."/>
        </authorList>
    </citation>
    <scope>NUCLEOTIDE SEQUENCE</scope>
</reference>
<evidence type="ECO:0000256" key="5">
    <source>
        <dbReference type="ARBA" id="ARBA00022670"/>
    </source>
</evidence>
<dbReference type="GO" id="GO:0019786">
    <property type="term" value="F:protein-phosphatidylethanolamide deconjugating activity"/>
    <property type="evidence" value="ECO:0007669"/>
    <property type="project" value="InterPro"/>
</dbReference>
<proteinExistence type="inferred from homology"/>
<dbReference type="GO" id="GO:0005634">
    <property type="term" value="C:nucleus"/>
    <property type="evidence" value="ECO:0007669"/>
    <property type="project" value="UniProtKB-SubCell"/>
</dbReference>
<evidence type="ECO:0000313" key="14">
    <source>
        <dbReference type="EMBL" id="CAI5756144.1"/>
    </source>
</evidence>
<dbReference type="GO" id="GO:0000045">
    <property type="term" value="P:autophagosome assembly"/>
    <property type="evidence" value="ECO:0007669"/>
    <property type="project" value="TreeGrafter"/>
</dbReference>